<dbReference type="AlphaFoldDB" id="A0A398D556"/>
<dbReference type="SUPFAM" id="SSF53335">
    <property type="entry name" value="S-adenosyl-L-methionine-dependent methyltransferases"/>
    <property type="match status" value="1"/>
</dbReference>
<keyword evidence="2 3" id="KW-0808">Transferase</keyword>
<comment type="caution">
    <text evidence="3">The sequence shown here is derived from an EMBL/GenBank/DDBJ whole genome shotgun (WGS) entry which is preliminary data.</text>
</comment>
<dbReference type="PROSITE" id="PS00092">
    <property type="entry name" value="N6_MTASE"/>
    <property type="match status" value="1"/>
</dbReference>
<dbReference type="EMBL" id="QXIS01000020">
    <property type="protein sequence ID" value="RIE06234.1"/>
    <property type="molecule type" value="Genomic_DNA"/>
</dbReference>
<organism evidence="3 4">
    <name type="scientific">Candidatus Cryosericum terrychapinii</name>
    <dbReference type="NCBI Taxonomy" id="2290919"/>
    <lineage>
        <taxon>Bacteria</taxon>
        <taxon>Pseudomonadati</taxon>
        <taxon>Caldisericota/Cryosericota group</taxon>
        <taxon>Candidatus Cryosericota</taxon>
        <taxon>Candidatus Cryosericia</taxon>
        <taxon>Candidatus Cryosericales</taxon>
        <taxon>Candidatus Cryosericaceae</taxon>
        <taxon>Candidatus Cryosericum</taxon>
    </lineage>
</organism>
<dbReference type="Proteomes" id="UP000266328">
    <property type="component" value="Unassembled WGS sequence"/>
</dbReference>
<dbReference type="InterPro" id="IPR002052">
    <property type="entry name" value="DNA_methylase_N6_adenine_CS"/>
</dbReference>
<accession>A0A398D556</accession>
<dbReference type="NCBIfam" id="TIGR00095">
    <property type="entry name" value="16S rRNA (guanine(966)-N(2))-methyltransferase RsmD"/>
    <property type="match status" value="1"/>
</dbReference>
<keyword evidence="1 3" id="KW-0489">Methyltransferase</keyword>
<dbReference type="PIRSF" id="PIRSF004553">
    <property type="entry name" value="CHP00095"/>
    <property type="match status" value="1"/>
</dbReference>
<name>A0A398D556_9BACT</name>
<evidence type="ECO:0000256" key="2">
    <source>
        <dbReference type="ARBA" id="ARBA00022679"/>
    </source>
</evidence>
<gene>
    <name evidence="3" type="primary">rsmD</name>
    <name evidence="3" type="ORF">SMC7_03670</name>
</gene>
<keyword evidence="4" id="KW-1185">Reference proteome</keyword>
<evidence type="ECO:0000256" key="1">
    <source>
        <dbReference type="ARBA" id="ARBA00022603"/>
    </source>
</evidence>
<dbReference type="GO" id="GO:0052913">
    <property type="term" value="F:16S rRNA (guanine(966)-N(2))-methyltransferase activity"/>
    <property type="evidence" value="ECO:0007669"/>
    <property type="project" value="UniProtKB-EC"/>
</dbReference>
<dbReference type="PANTHER" id="PTHR43542:SF1">
    <property type="entry name" value="METHYLTRANSFERASE"/>
    <property type="match status" value="1"/>
</dbReference>
<dbReference type="CDD" id="cd02440">
    <property type="entry name" value="AdoMet_MTases"/>
    <property type="match status" value="1"/>
</dbReference>
<dbReference type="OrthoDB" id="9803017at2"/>
<dbReference type="InterPro" id="IPR004398">
    <property type="entry name" value="RNA_MeTrfase_RsmD"/>
</dbReference>
<dbReference type="Gene3D" id="3.40.50.150">
    <property type="entry name" value="Vaccinia Virus protein VP39"/>
    <property type="match status" value="1"/>
</dbReference>
<dbReference type="EC" id="2.1.1.171" evidence="3"/>
<evidence type="ECO:0000313" key="3">
    <source>
        <dbReference type="EMBL" id="RIE06234.1"/>
    </source>
</evidence>
<dbReference type="InterPro" id="IPR029063">
    <property type="entry name" value="SAM-dependent_MTases_sf"/>
</dbReference>
<dbReference type="Pfam" id="PF03602">
    <property type="entry name" value="Cons_hypoth95"/>
    <property type="match status" value="1"/>
</dbReference>
<protein>
    <submittedName>
        <fullName evidence="3">16S rRNA (Guanine(966)-N(2))-methyltransferase RsmD</fullName>
        <ecNumber evidence="3">2.1.1.171</ecNumber>
    </submittedName>
</protein>
<dbReference type="PANTHER" id="PTHR43542">
    <property type="entry name" value="METHYLTRANSFERASE"/>
    <property type="match status" value="1"/>
</dbReference>
<proteinExistence type="predicted"/>
<sequence>MRIWSACCLSGTPLQNLAWRTTDMIIGSGTLKGRSLKTLGKEPWLRPTSDKAREAVMDMLRPVLAGARFIDVCSGTGAVGIEALSNGAAHTTFVDVDNRSVRLIHDNLRMLALQEQASVVKGDADGYVSGLQGTEFDVLFADPPFDSGLQEGLLVTLSEHLRDAAESCIIIMEHASRQPVHERYDGPAIDLESYKERRYGDVSMTFFRATRHRNEADGGGTHDQTE</sequence>
<evidence type="ECO:0000313" key="4">
    <source>
        <dbReference type="Proteomes" id="UP000266328"/>
    </source>
</evidence>
<dbReference type="GO" id="GO:0003676">
    <property type="term" value="F:nucleic acid binding"/>
    <property type="evidence" value="ECO:0007669"/>
    <property type="project" value="InterPro"/>
</dbReference>
<reference evidence="3 4" key="1">
    <citation type="submission" date="2018-09" db="EMBL/GenBank/DDBJ databases">
        <title>Discovery and Ecogenomic Context for Candidatus Cryosericales, a Global Caldiserica Order Active in Thawing Permafrost.</title>
        <authorList>
            <person name="Martinez M.A."/>
            <person name="Woodcroft B.J."/>
            <person name="Ignacio Espinoza J.C."/>
            <person name="Zayed A."/>
            <person name="Singleton C.M."/>
            <person name="Boyd J."/>
            <person name="Li Y.-F."/>
            <person name="Purvine S."/>
            <person name="Maughan H."/>
            <person name="Hodgkins S.B."/>
            <person name="Anderson D."/>
            <person name="Sederholm M."/>
            <person name="Temperton B."/>
            <person name="Saleska S.R."/>
            <person name="Tyson G.W."/>
            <person name="Rich V.I."/>
        </authorList>
    </citation>
    <scope>NUCLEOTIDE SEQUENCE [LARGE SCALE GENOMIC DNA]</scope>
    <source>
        <strain evidence="3 4">SMC7</strain>
    </source>
</reference>